<keyword evidence="2" id="KW-1185">Reference proteome</keyword>
<organism evidence="1 2">
    <name type="scientific">Smallanthus sonchifolius</name>
    <dbReference type="NCBI Taxonomy" id="185202"/>
    <lineage>
        <taxon>Eukaryota</taxon>
        <taxon>Viridiplantae</taxon>
        <taxon>Streptophyta</taxon>
        <taxon>Embryophyta</taxon>
        <taxon>Tracheophyta</taxon>
        <taxon>Spermatophyta</taxon>
        <taxon>Magnoliopsida</taxon>
        <taxon>eudicotyledons</taxon>
        <taxon>Gunneridae</taxon>
        <taxon>Pentapetalae</taxon>
        <taxon>asterids</taxon>
        <taxon>campanulids</taxon>
        <taxon>Asterales</taxon>
        <taxon>Asteraceae</taxon>
        <taxon>Asteroideae</taxon>
        <taxon>Heliantheae alliance</taxon>
        <taxon>Millerieae</taxon>
        <taxon>Smallanthus</taxon>
    </lineage>
</organism>
<dbReference type="Proteomes" id="UP001056120">
    <property type="component" value="Linkage Group LG06"/>
</dbReference>
<gene>
    <name evidence="1" type="ORF">L1987_18798</name>
</gene>
<dbReference type="EMBL" id="CM042023">
    <property type="protein sequence ID" value="KAI3814056.1"/>
    <property type="molecule type" value="Genomic_DNA"/>
</dbReference>
<proteinExistence type="predicted"/>
<protein>
    <submittedName>
        <fullName evidence="1">Uncharacterized protein</fullName>
    </submittedName>
</protein>
<reference evidence="1 2" key="2">
    <citation type="journal article" date="2022" name="Mol. Ecol. Resour.">
        <title>The genomes of chicory, endive, great burdock and yacon provide insights into Asteraceae paleo-polyploidization history and plant inulin production.</title>
        <authorList>
            <person name="Fan W."/>
            <person name="Wang S."/>
            <person name="Wang H."/>
            <person name="Wang A."/>
            <person name="Jiang F."/>
            <person name="Liu H."/>
            <person name="Zhao H."/>
            <person name="Xu D."/>
            <person name="Zhang Y."/>
        </authorList>
    </citation>
    <scope>NUCLEOTIDE SEQUENCE [LARGE SCALE GENOMIC DNA]</scope>
    <source>
        <strain evidence="2">cv. Yunnan</strain>
        <tissue evidence="1">Leaves</tissue>
    </source>
</reference>
<sequence>MGSDVPRSWLVALTTIWRIYGRIASDNEYEGRKNNCHGVPGTNSDNGAENISDPHTHSTYGVLWKLYVRQVANLKFQNIGQTGLLSQPLTFNIPLSLTILSVMDKLGLMLKRMPKKPNCGLTTIVTLTGKRHAKLLKESQMRNFMLISLVHDMHKGRKLELFTTGHCPQIVEKNNLLLFCTRISPKIILLNGSQISA</sequence>
<evidence type="ECO:0000313" key="2">
    <source>
        <dbReference type="Proteomes" id="UP001056120"/>
    </source>
</evidence>
<reference evidence="2" key="1">
    <citation type="journal article" date="2022" name="Mol. Ecol. Resour.">
        <title>The genomes of chicory, endive, great burdock and yacon provide insights into Asteraceae palaeo-polyploidization history and plant inulin production.</title>
        <authorList>
            <person name="Fan W."/>
            <person name="Wang S."/>
            <person name="Wang H."/>
            <person name="Wang A."/>
            <person name="Jiang F."/>
            <person name="Liu H."/>
            <person name="Zhao H."/>
            <person name="Xu D."/>
            <person name="Zhang Y."/>
        </authorList>
    </citation>
    <scope>NUCLEOTIDE SEQUENCE [LARGE SCALE GENOMIC DNA]</scope>
    <source>
        <strain evidence="2">cv. Yunnan</strain>
    </source>
</reference>
<name>A0ACB9J1R8_9ASTR</name>
<evidence type="ECO:0000313" key="1">
    <source>
        <dbReference type="EMBL" id="KAI3814056.1"/>
    </source>
</evidence>
<comment type="caution">
    <text evidence="1">The sequence shown here is derived from an EMBL/GenBank/DDBJ whole genome shotgun (WGS) entry which is preliminary data.</text>
</comment>
<accession>A0ACB9J1R8</accession>